<dbReference type="SUPFAM" id="SSF55729">
    <property type="entry name" value="Acyl-CoA N-acyltransferases (Nat)"/>
    <property type="match status" value="1"/>
</dbReference>
<evidence type="ECO:0000313" key="4">
    <source>
        <dbReference type="Proteomes" id="UP000092420"/>
    </source>
</evidence>
<keyword evidence="2" id="KW-0808">Transferase</keyword>
<dbReference type="Gene3D" id="3.40.630.30">
    <property type="match status" value="1"/>
</dbReference>
<dbReference type="AlphaFoldDB" id="A0A150JDD1"/>
<dbReference type="InterPro" id="IPR000182">
    <property type="entry name" value="GNAT_dom"/>
</dbReference>
<evidence type="ECO:0000313" key="3">
    <source>
        <dbReference type="EMBL" id="KYC56501.1"/>
    </source>
</evidence>
<dbReference type="InterPro" id="IPR016181">
    <property type="entry name" value="Acyl_CoA_acyltransferase"/>
</dbReference>
<dbReference type="PROSITE" id="PS51186">
    <property type="entry name" value="GNAT"/>
    <property type="match status" value="1"/>
</dbReference>
<dbReference type="Pfam" id="PF00583">
    <property type="entry name" value="Acetyltransf_1"/>
    <property type="match status" value="1"/>
</dbReference>
<accession>A0A150JDD1</accession>
<dbReference type="GO" id="GO:0016747">
    <property type="term" value="F:acyltransferase activity, transferring groups other than amino-acyl groups"/>
    <property type="evidence" value="ECO:0007669"/>
    <property type="project" value="InterPro"/>
</dbReference>
<accession>A0A150JIM4</accession>
<accession>A0A150JH41</accession>
<evidence type="ECO:0000313" key="2">
    <source>
        <dbReference type="EMBL" id="KYC55243.1"/>
    </source>
</evidence>
<dbReference type="CDD" id="cd04301">
    <property type="entry name" value="NAT_SF"/>
    <property type="match status" value="1"/>
</dbReference>
<evidence type="ECO:0000259" key="1">
    <source>
        <dbReference type="PROSITE" id="PS51186"/>
    </source>
</evidence>
<sequence length="164" mass="19244">MIIDKNTLVFRKATTEDIPDLIKFKILLLDELNEDDNQKDVEKLKTELEKFFKEYIESENFVSWLAEYEGEIIATSGLILWRVPPRYDCLHGRYGYISNMYTIPKARRNGISTELIKKLIEEAKKMNLDILNLHATKDGINTYRKLGFKDPIDPEIELNLNDYP</sequence>
<feature type="domain" description="N-acetyltransferase" evidence="1">
    <location>
        <begin position="8"/>
        <end position="164"/>
    </location>
</feature>
<comment type="caution">
    <text evidence="2">The sequence shown here is derived from an EMBL/GenBank/DDBJ whole genome shotgun (WGS) entry which is preliminary data.</text>
</comment>
<dbReference type="EMBL" id="LNJE01000019">
    <property type="protein sequence ID" value="KYC56501.1"/>
    <property type="molecule type" value="Genomic_DNA"/>
</dbReference>
<protein>
    <submittedName>
        <fullName evidence="2">Acetyltransferase (GNAT) family protein</fullName>
    </submittedName>
</protein>
<reference evidence="2 4" key="1">
    <citation type="journal article" date="2016" name="ISME J.">
        <title>Chasing the elusive Euryarchaeota class WSA2: genomes reveal a uniquely fastidious methyl-reducing methanogen.</title>
        <authorList>
            <person name="Nobu M.K."/>
            <person name="Narihiro T."/>
            <person name="Kuroda K."/>
            <person name="Mei R."/>
            <person name="Liu W.T."/>
        </authorList>
    </citation>
    <scope>NUCLEOTIDE SEQUENCE [LARGE SCALE GENOMIC DNA]</scope>
    <source>
        <strain evidence="2">ADurb1013_Bin02101</strain>
        <strain evidence="3">ADurb1213_Bin02801</strain>
    </source>
</reference>
<dbReference type="Proteomes" id="UP000092420">
    <property type="component" value="Unassembled WGS sequence"/>
</dbReference>
<dbReference type="EMBL" id="LNJB01000002">
    <property type="protein sequence ID" value="KYC55243.1"/>
    <property type="molecule type" value="Genomic_DNA"/>
</dbReference>
<name>A0A150JDD1_9EURY</name>
<gene>
    <name evidence="2" type="ORF">AN188_00226</name>
    <name evidence="3" type="ORF">APG09_01368</name>
</gene>
<organism evidence="2 4">
    <name type="scientific">Candidatus Methanofastidiosum methylothiophilum</name>
    <dbReference type="NCBI Taxonomy" id="1705564"/>
    <lineage>
        <taxon>Archaea</taxon>
        <taxon>Methanobacteriati</taxon>
        <taxon>Methanobacteriota</taxon>
        <taxon>Stenosarchaea group</taxon>
        <taxon>Candidatus Methanofastidiosia</taxon>
        <taxon>Candidatus Methanofastidiosales</taxon>
        <taxon>Candidatus Methanofastidiosaceae</taxon>
        <taxon>Candidatus Methanofastidiosum</taxon>
    </lineage>
</organism>
<proteinExistence type="predicted"/>